<proteinExistence type="predicted"/>
<dbReference type="eggNOG" id="arCOG09008">
    <property type="taxonomic scope" value="Archaea"/>
</dbReference>
<dbReference type="OrthoDB" id="181456at2157"/>
<sequence>MECYPPQNRGPQDSVSVRIVKRIAAHEGVDPIDLSPPLYTAIDPDALNSLFEPPISGSGRAGRVTFTYRGHTVIVENAEDIAITIKEHSPSHDERDTALSQER</sequence>
<dbReference type="HOGENOM" id="CLU_159738_3_1_2"/>
<accession>W0JT13</accession>
<dbReference type="STRING" id="797299.HALLA_17650"/>
<dbReference type="Pfam" id="PF18545">
    <property type="entry name" value="HalOD1"/>
    <property type="match status" value="1"/>
</dbReference>
<dbReference type="Proteomes" id="UP000019024">
    <property type="component" value="Chromosome"/>
</dbReference>
<dbReference type="KEGG" id="hlr:HALLA_17650"/>
<dbReference type="EMBL" id="CP007055">
    <property type="protein sequence ID" value="AHG00350.1"/>
    <property type="molecule type" value="Genomic_DNA"/>
</dbReference>
<protein>
    <recommendedName>
        <fullName evidence="1">Halobacterial output domain-containing protein</fullName>
    </recommendedName>
</protein>
<gene>
    <name evidence="2" type="ORF">HALLA_17650</name>
</gene>
<feature type="domain" description="Halobacterial output" evidence="1">
    <location>
        <begin position="12"/>
        <end position="84"/>
    </location>
</feature>
<reference evidence="2 3" key="1">
    <citation type="submission" date="2014-01" db="EMBL/GenBank/DDBJ databases">
        <authorList>
            <consortium name="DOE Joint Genome Institute"/>
            <person name="Anderson I."/>
            <person name="Huntemann M."/>
            <person name="Han J."/>
            <person name="Chen A."/>
            <person name="Kyrpides N."/>
            <person name="Mavromatis K."/>
            <person name="Markowitz V."/>
            <person name="Palaniappan K."/>
            <person name="Ivanova N."/>
            <person name="Schaumberg A."/>
            <person name="Pati A."/>
            <person name="Liolios K."/>
            <person name="Nordberg H.P."/>
            <person name="Cantor M.N."/>
            <person name="Hua S.X."/>
            <person name="Woyke T."/>
        </authorList>
    </citation>
    <scope>NUCLEOTIDE SEQUENCE [LARGE SCALE GENOMIC DNA]</scope>
    <source>
        <strain evidence="2 3">XH-48</strain>
    </source>
</reference>
<evidence type="ECO:0000313" key="3">
    <source>
        <dbReference type="Proteomes" id="UP000019024"/>
    </source>
</evidence>
<organism evidence="2 3">
    <name type="scientific">Halostagnicola larsenii XH-48</name>
    <dbReference type="NCBI Taxonomy" id="797299"/>
    <lineage>
        <taxon>Archaea</taxon>
        <taxon>Methanobacteriati</taxon>
        <taxon>Methanobacteriota</taxon>
        <taxon>Stenosarchaea group</taxon>
        <taxon>Halobacteria</taxon>
        <taxon>Halobacteriales</taxon>
        <taxon>Natrialbaceae</taxon>
        <taxon>Halostagnicola</taxon>
    </lineage>
</organism>
<evidence type="ECO:0000259" key="1">
    <source>
        <dbReference type="Pfam" id="PF18545"/>
    </source>
</evidence>
<dbReference type="GeneID" id="25146228"/>
<name>W0JT13_9EURY</name>
<dbReference type="RefSeq" id="WP_169732136.1">
    <property type="nucleotide sequence ID" value="NZ_CP007055.1"/>
</dbReference>
<evidence type="ECO:0000313" key="2">
    <source>
        <dbReference type="EMBL" id="AHG00350.1"/>
    </source>
</evidence>
<dbReference type="InterPro" id="IPR040624">
    <property type="entry name" value="HalOD1"/>
</dbReference>
<keyword evidence="3" id="KW-1185">Reference proteome</keyword>
<dbReference type="AlphaFoldDB" id="W0JT13"/>